<protein>
    <submittedName>
        <fullName evidence="2">Uncharacterized protein</fullName>
    </submittedName>
</protein>
<sequence length="59" mass="6603">MANARRIVNQLRKFDSRKGRPSSGGYRTPKRGSGKRGGSLLGKLERKGIPALRRLLARR</sequence>
<dbReference type="AlphaFoldDB" id="A0A841IU59"/>
<feature type="region of interest" description="Disordered" evidence="1">
    <location>
        <begin position="1"/>
        <end position="44"/>
    </location>
</feature>
<dbReference type="EMBL" id="JACHJO010000004">
    <property type="protein sequence ID" value="MBB6119708.1"/>
    <property type="molecule type" value="Genomic_DNA"/>
</dbReference>
<proteinExistence type="predicted"/>
<evidence type="ECO:0000313" key="3">
    <source>
        <dbReference type="Proteomes" id="UP000536604"/>
    </source>
</evidence>
<evidence type="ECO:0000256" key="1">
    <source>
        <dbReference type="SAM" id="MobiDB-lite"/>
    </source>
</evidence>
<gene>
    <name evidence="2" type="ORF">FHS13_001657</name>
</gene>
<organism evidence="2 3">
    <name type="scientific">Nocardiopsis algeriensis</name>
    <dbReference type="NCBI Taxonomy" id="1478215"/>
    <lineage>
        <taxon>Bacteria</taxon>
        <taxon>Bacillati</taxon>
        <taxon>Actinomycetota</taxon>
        <taxon>Actinomycetes</taxon>
        <taxon>Streptosporangiales</taxon>
        <taxon>Nocardiopsidaceae</taxon>
        <taxon>Nocardiopsis</taxon>
    </lineage>
</organism>
<comment type="caution">
    <text evidence="2">The sequence shown here is derived from an EMBL/GenBank/DDBJ whole genome shotgun (WGS) entry which is preliminary data.</text>
</comment>
<name>A0A841IU59_9ACTN</name>
<dbReference type="RefSeq" id="WP_184290040.1">
    <property type="nucleotide sequence ID" value="NZ_JACHJO010000004.1"/>
</dbReference>
<dbReference type="Proteomes" id="UP000536604">
    <property type="component" value="Unassembled WGS sequence"/>
</dbReference>
<evidence type="ECO:0000313" key="2">
    <source>
        <dbReference type="EMBL" id="MBB6119708.1"/>
    </source>
</evidence>
<accession>A0A841IU59</accession>
<keyword evidence="3" id="KW-1185">Reference proteome</keyword>
<reference evidence="2 3" key="1">
    <citation type="submission" date="2020-08" db="EMBL/GenBank/DDBJ databases">
        <title>Genomic Encyclopedia of Type Strains, Phase III (KMG-III): the genomes of soil and plant-associated and newly described type strains.</title>
        <authorList>
            <person name="Whitman W."/>
        </authorList>
    </citation>
    <scope>NUCLEOTIDE SEQUENCE [LARGE SCALE GENOMIC DNA]</scope>
    <source>
        <strain evidence="2 3">CECT 8712</strain>
    </source>
</reference>